<gene>
    <name evidence="1" type="ORF">B30_09383</name>
</gene>
<dbReference type="PATRIC" id="fig|1208323.3.peg.1938"/>
<dbReference type="AlphaFoldDB" id="K2IP81"/>
<dbReference type="InterPro" id="IPR006141">
    <property type="entry name" value="Intein_N"/>
</dbReference>
<sequence>MASSQVYGKVAGFGVGVGYDDKSGVTLTFFTGASMGAAGSASSTISFDLFDVNDEFVIDTSGATYIGGGTPIGLPLQVTGQRNMQTGDMMVTVGGGDSDVLEVGFSYEAASSEFETDFSVTRYDRSFEGDGVIIVSEISGNESGYTVVISYATDLEGNRLTPIEGKPFLEAASYPLDPGYNSYYVFKTDDATSTLITDRCFLPGTLITMADGSKKPIEDILPGDMVLSFDEQGELVPGKVTRTKLIDATMILDFHGSKVTPGHVYWCTDGAFAGQFGTLIDILRSDVADLCIADLIRAGGGTVNEAGLIVTEDTPEGIPLHWPFSQSLPKPEDDILACSRLTLPEIFTAAEWEDQRPVMY</sequence>
<accession>K2IP81</accession>
<evidence type="ECO:0000313" key="1">
    <source>
        <dbReference type="EMBL" id="EKE71971.1"/>
    </source>
</evidence>
<dbReference type="SUPFAM" id="SSF51294">
    <property type="entry name" value="Hedgehog/intein (Hint) domain"/>
    <property type="match status" value="1"/>
</dbReference>
<keyword evidence="2" id="KW-1185">Reference proteome</keyword>
<comment type="caution">
    <text evidence="1">The sequence shown here is derived from an EMBL/GenBank/DDBJ whole genome shotgun (WGS) entry which is preliminary data.</text>
</comment>
<dbReference type="Proteomes" id="UP000006762">
    <property type="component" value="Unassembled WGS sequence"/>
</dbReference>
<dbReference type="Gene3D" id="2.170.16.10">
    <property type="entry name" value="Hedgehog/Intein (Hint) domain"/>
    <property type="match status" value="1"/>
</dbReference>
<name>K2IP81_9RHOB</name>
<reference evidence="1 2" key="1">
    <citation type="submission" date="2012-09" db="EMBL/GenBank/DDBJ databases">
        <title>Celeribacter baekdonensis B30 Genome Sequencing.</title>
        <authorList>
            <person name="Wang W."/>
        </authorList>
    </citation>
    <scope>NUCLEOTIDE SEQUENCE [LARGE SCALE GENOMIC DNA]</scope>
    <source>
        <strain evidence="1 2">B30</strain>
    </source>
</reference>
<organism evidence="1 2">
    <name type="scientific">Celeribacter baekdonensis B30</name>
    <dbReference type="NCBI Taxonomy" id="1208323"/>
    <lineage>
        <taxon>Bacteria</taxon>
        <taxon>Pseudomonadati</taxon>
        <taxon>Pseudomonadota</taxon>
        <taxon>Alphaproteobacteria</taxon>
        <taxon>Rhodobacterales</taxon>
        <taxon>Roseobacteraceae</taxon>
        <taxon>Celeribacter</taxon>
    </lineage>
</organism>
<evidence type="ECO:0008006" key="3">
    <source>
        <dbReference type="Google" id="ProtNLM"/>
    </source>
</evidence>
<dbReference type="EMBL" id="AMRK01000004">
    <property type="protein sequence ID" value="EKE71971.1"/>
    <property type="molecule type" value="Genomic_DNA"/>
</dbReference>
<dbReference type="STRING" id="1208323.B30_09383"/>
<evidence type="ECO:0000313" key="2">
    <source>
        <dbReference type="Proteomes" id="UP000006762"/>
    </source>
</evidence>
<dbReference type="eggNOG" id="COG3210">
    <property type="taxonomic scope" value="Bacteria"/>
</dbReference>
<dbReference type="GO" id="GO:0016539">
    <property type="term" value="P:intein-mediated protein splicing"/>
    <property type="evidence" value="ECO:0007669"/>
    <property type="project" value="InterPro"/>
</dbReference>
<protein>
    <recommendedName>
        <fullName evidence="3">Hedgehog/Intein (Hint) domain-containing protein</fullName>
    </recommendedName>
</protein>
<dbReference type="PROSITE" id="PS50817">
    <property type="entry name" value="INTEIN_N_TER"/>
    <property type="match status" value="1"/>
</dbReference>
<proteinExistence type="predicted"/>
<dbReference type="CDD" id="cd00081">
    <property type="entry name" value="Hint"/>
    <property type="match status" value="1"/>
</dbReference>
<dbReference type="InterPro" id="IPR036844">
    <property type="entry name" value="Hint_dom_sf"/>
</dbReference>